<feature type="domain" description="Histidine kinase" evidence="8">
    <location>
        <begin position="795"/>
        <end position="1016"/>
    </location>
</feature>
<evidence type="ECO:0000259" key="11">
    <source>
        <dbReference type="PROSITE" id="PS50113"/>
    </source>
</evidence>
<dbReference type="SUPFAM" id="SSF55874">
    <property type="entry name" value="ATPase domain of HSP90 chaperone/DNA topoisomerase II/histidine kinase"/>
    <property type="match status" value="1"/>
</dbReference>
<keyword evidence="14" id="KW-1185">Reference proteome</keyword>
<dbReference type="SMART" id="SM00086">
    <property type="entry name" value="PAC"/>
    <property type="match status" value="2"/>
</dbReference>
<dbReference type="PRINTS" id="PR00344">
    <property type="entry name" value="BCTRLSENSOR"/>
</dbReference>
<dbReference type="Gene3D" id="3.40.50.2300">
    <property type="match status" value="2"/>
</dbReference>
<keyword evidence="4" id="KW-0902">Two-component regulatory system</keyword>
<dbReference type="InterPro" id="IPR004358">
    <property type="entry name" value="Sig_transdc_His_kin-like_C"/>
</dbReference>
<dbReference type="NCBIfam" id="TIGR00229">
    <property type="entry name" value="sensory_box"/>
    <property type="match status" value="2"/>
</dbReference>
<dbReference type="Gene3D" id="1.10.287.130">
    <property type="match status" value="1"/>
</dbReference>
<dbReference type="InterPro" id="IPR008207">
    <property type="entry name" value="Sig_transdc_His_kin_Hpt_dom"/>
</dbReference>
<keyword evidence="3 6" id="KW-0597">Phosphoprotein</keyword>
<dbReference type="Pfam" id="PF00072">
    <property type="entry name" value="Response_reg"/>
    <property type="match status" value="2"/>
</dbReference>
<dbReference type="Pfam" id="PF02518">
    <property type="entry name" value="HATPase_c"/>
    <property type="match status" value="1"/>
</dbReference>
<dbReference type="PROSITE" id="PS50113">
    <property type="entry name" value="PAC"/>
    <property type="match status" value="1"/>
</dbReference>
<evidence type="ECO:0000256" key="2">
    <source>
        <dbReference type="ARBA" id="ARBA00012438"/>
    </source>
</evidence>
<dbReference type="CDD" id="cd00082">
    <property type="entry name" value="HisKA"/>
    <property type="match status" value="1"/>
</dbReference>
<evidence type="ECO:0000259" key="12">
    <source>
        <dbReference type="PROSITE" id="PS50894"/>
    </source>
</evidence>
<dbReference type="Pfam" id="PF08448">
    <property type="entry name" value="PAS_4"/>
    <property type="match status" value="2"/>
</dbReference>
<evidence type="ECO:0000256" key="6">
    <source>
        <dbReference type="PROSITE-ProRule" id="PRU00169"/>
    </source>
</evidence>
<organism evidence="13 14">
    <name type="scientific">Massilia aerilata</name>
    <dbReference type="NCBI Taxonomy" id="453817"/>
    <lineage>
        <taxon>Bacteria</taxon>
        <taxon>Pseudomonadati</taxon>
        <taxon>Pseudomonadota</taxon>
        <taxon>Betaproteobacteria</taxon>
        <taxon>Burkholderiales</taxon>
        <taxon>Oxalobacteraceae</taxon>
        <taxon>Telluria group</taxon>
        <taxon>Massilia</taxon>
    </lineage>
</organism>
<reference evidence="14" key="1">
    <citation type="journal article" date="2019" name="Int. J. Syst. Evol. Microbiol.">
        <title>The Global Catalogue of Microorganisms (GCM) 10K type strain sequencing project: providing services to taxonomists for standard genome sequencing and annotation.</title>
        <authorList>
            <consortium name="The Broad Institute Genomics Platform"/>
            <consortium name="The Broad Institute Genome Sequencing Center for Infectious Disease"/>
            <person name="Wu L."/>
            <person name="Ma J."/>
        </authorList>
    </citation>
    <scope>NUCLEOTIDE SEQUENCE [LARGE SCALE GENOMIC DNA]</scope>
    <source>
        <strain evidence="14">CGMCC 4.5798</strain>
    </source>
</reference>
<dbReference type="SUPFAM" id="SSF47226">
    <property type="entry name" value="Histidine-containing phosphotransfer domain, HPT domain"/>
    <property type="match status" value="1"/>
</dbReference>
<dbReference type="PROSITE" id="PS50110">
    <property type="entry name" value="RESPONSE_REGULATORY"/>
    <property type="match status" value="2"/>
</dbReference>
<keyword evidence="7" id="KW-1133">Transmembrane helix</keyword>
<keyword evidence="7" id="KW-0472">Membrane</keyword>
<dbReference type="Gene3D" id="3.30.565.10">
    <property type="entry name" value="Histidine kinase-like ATPase, C-terminal domain"/>
    <property type="match status" value="1"/>
</dbReference>
<evidence type="ECO:0000256" key="1">
    <source>
        <dbReference type="ARBA" id="ARBA00000085"/>
    </source>
</evidence>
<dbReference type="PROSITE" id="PS50109">
    <property type="entry name" value="HIS_KIN"/>
    <property type="match status" value="1"/>
</dbReference>
<dbReference type="InterPro" id="IPR000014">
    <property type="entry name" value="PAS"/>
</dbReference>
<gene>
    <name evidence="13" type="ORF">ACFPO9_02440</name>
</gene>
<dbReference type="EC" id="2.7.13.3" evidence="2"/>
<feature type="modified residue" description="Phosphohistidine" evidence="5">
    <location>
        <position position="1367"/>
    </location>
</feature>
<evidence type="ECO:0000259" key="9">
    <source>
        <dbReference type="PROSITE" id="PS50110"/>
    </source>
</evidence>
<dbReference type="RefSeq" id="WP_379766517.1">
    <property type="nucleotide sequence ID" value="NZ_JBHSMZ010000001.1"/>
</dbReference>
<dbReference type="InterPro" id="IPR003594">
    <property type="entry name" value="HATPase_dom"/>
</dbReference>
<dbReference type="CDD" id="cd17546">
    <property type="entry name" value="REC_hyHK_CKI1_RcsC-like"/>
    <property type="match status" value="1"/>
</dbReference>
<dbReference type="PANTHER" id="PTHR45339:SF5">
    <property type="entry name" value="HISTIDINE KINASE"/>
    <property type="match status" value="1"/>
</dbReference>
<comment type="caution">
    <text evidence="13">The sequence shown here is derived from an EMBL/GenBank/DDBJ whole genome shotgun (WGS) entry which is preliminary data.</text>
</comment>
<feature type="modified residue" description="4-aspartylphosphate" evidence="6">
    <location>
        <position position="1082"/>
    </location>
</feature>
<feature type="domain" description="PAC" evidence="11">
    <location>
        <begin position="719"/>
        <end position="777"/>
    </location>
</feature>
<dbReference type="Pfam" id="PF01627">
    <property type="entry name" value="Hpt"/>
    <property type="match status" value="1"/>
</dbReference>
<dbReference type="Gene3D" id="1.20.120.160">
    <property type="entry name" value="HPT domain"/>
    <property type="match status" value="1"/>
</dbReference>
<feature type="domain" description="Response regulatory" evidence="9">
    <location>
        <begin position="1172"/>
        <end position="1289"/>
    </location>
</feature>
<dbReference type="CDD" id="cd18773">
    <property type="entry name" value="PDC1_HK_sensor"/>
    <property type="match status" value="1"/>
</dbReference>
<dbReference type="InterPro" id="IPR001789">
    <property type="entry name" value="Sig_transdc_resp-reg_receiver"/>
</dbReference>
<proteinExistence type="predicted"/>
<dbReference type="InterPro" id="IPR001610">
    <property type="entry name" value="PAC"/>
</dbReference>
<dbReference type="InterPro" id="IPR013656">
    <property type="entry name" value="PAS_4"/>
</dbReference>
<name>A0ABW0RWI1_9BURK</name>
<dbReference type="InterPro" id="IPR000700">
    <property type="entry name" value="PAS-assoc_C"/>
</dbReference>
<feature type="transmembrane region" description="Helical" evidence="7">
    <location>
        <begin position="26"/>
        <end position="44"/>
    </location>
</feature>
<dbReference type="PROSITE" id="PS50894">
    <property type="entry name" value="HPT"/>
    <property type="match status" value="1"/>
</dbReference>
<evidence type="ECO:0000256" key="3">
    <source>
        <dbReference type="ARBA" id="ARBA00022553"/>
    </source>
</evidence>
<dbReference type="Gene3D" id="3.30.450.20">
    <property type="entry name" value="PAS domain"/>
    <property type="match status" value="4"/>
</dbReference>
<dbReference type="InterPro" id="IPR005467">
    <property type="entry name" value="His_kinase_dom"/>
</dbReference>
<feature type="domain" description="PAS" evidence="10">
    <location>
        <begin position="652"/>
        <end position="722"/>
    </location>
</feature>
<evidence type="ECO:0000256" key="4">
    <source>
        <dbReference type="ARBA" id="ARBA00023012"/>
    </source>
</evidence>
<feature type="domain" description="Response regulatory" evidence="9">
    <location>
        <begin position="1032"/>
        <end position="1150"/>
    </location>
</feature>
<dbReference type="InterPro" id="IPR036097">
    <property type="entry name" value="HisK_dim/P_sf"/>
</dbReference>
<dbReference type="Proteomes" id="UP001596086">
    <property type="component" value="Unassembled WGS sequence"/>
</dbReference>
<dbReference type="SUPFAM" id="SSF55785">
    <property type="entry name" value="PYP-like sensor domain (PAS domain)"/>
    <property type="match status" value="3"/>
</dbReference>
<evidence type="ECO:0000259" key="8">
    <source>
        <dbReference type="PROSITE" id="PS50109"/>
    </source>
</evidence>
<dbReference type="InterPro" id="IPR003661">
    <property type="entry name" value="HisK_dim/P_dom"/>
</dbReference>
<dbReference type="CDD" id="cd00156">
    <property type="entry name" value="REC"/>
    <property type="match status" value="1"/>
</dbReference>
<dbReference type="CDD" id="cd00130">
    <property type="entry name" value="PAS"/>
    <property type="match status" value="1"/>
</dbReference>
<dbReference type="CDD" id="cd16922">
    <property type="entry name" value="HATPase_EvgS-ArcB-TorS-like"/>
    <property type="match status" value="1"/>
</dbReference>
<comment type="catalytic activity">
    <reaction evidence="1">
        <text>ATP + protein L-histidine = ADP + protein N-phospho-L-histidine.</text>
        <dbReference type="EC" id="2.7.13.3"/>
    </reaction>
</comment>
<evidence type="ECO:0000256" key="7">
    <source>
        <dbReference type="SAM" id="Phobius"/>
    </source>
</evidence>
<sequence length="1514" mass="161864">MGAAMAPERAVQLFHRRFYPSIRSRLITLVFACALPILLGYFAFARDADRREALHVAQDAEMIARALAAAVDRDLDNGETAARALASQPSLAQDDLAAFHAAARRVLRPEFPVYAFVLSAADGRDLVDTRQPWGATLASSGNEADIRRVFASGDAVTSGLHRGNAAQPWVISIAVPVWREGKVAYALSVEQRPRRITELLAGQQLPEHWDAQVYDNHGRLVARSGEAAAGDPGRAIGASIPPALQAALARSPSGRAVLDRPGHEFVNAAYAGTPAHGWTVTIGFPRHAQRDLLGRAPGTTLAGIGILLGTSLLLAWGIGGSIARDVRALTEPAADLGRGQPLRIPELRIKEAAAVARALRKVEGDLLQYRTRLEALVAARTNELQRSNALLSTVYATAPVGLAFLDRELRIVMVNDYLAAVNAIPAAAHIGRTLPELLGERGVAVEEPYRRVLASGRPLIEIEDSGDSPAEPGVMRHWMCSYYPVYGADNELAGINAVVLDITERRAQEERNRDNEALFRALFEGSADAHVLVAYGAGFVSANHAAATLFGCAAPDELLQLSPASVSPEFQPNGRRSDQLANEYLRRAIDDGTWQFEWMHMRRDGSLFHADVLLNGVDIGGKGIVHGTIRDITVRVQTDAALRAASQRLEQSERMIRTVTDHLPALVGYWDAGLRCQFANRPYLEWLGRPAREVIGHTAAELLDEVQMAQVQPYLDGVLRGEPQFFERQLHRKGSEQVIHAWGSYIPDFDMEGRVRGFYMLHADITELKRTQSRLEEALRAAEAASSAKGEFLANMSHEIRTPMNAIIGLARLLEEAKLERRERTYVTRMQMAARSLLSMLNDVLDYSKVEAGQLALERTAFRIDDVLASVAVLGTAGAWHKGIEPVFAVDPAVPRRLVGDPMRLQQVLLNLVGNAIKFTERGEVVLAIGAVDFADGGVELAFAVRDTGIGIAAEQQQRMFEAFSQADSSTSRKYGGTGLGLAISRRLVALMGGDLRVDSVPGEGACFRFSARFGLDAGAPPVLAAPGDGRRVLVADDNTSSRAALARALEGRGWAVDSAATGAGTLALLRGGRRYDLAFIDSAMPDLDGASVLSFARADGGIAMPRCALLAADPERERLDALAADLRVDAVLAKPFTPATLDEALAELADGGLPAPAAPAAPLGGRLAGMRVLVVEDNLLNQEVANYVLVHAGASVDFAGNGQLAVSMLADRSQHYDAVLMDLQMPVMDGFEAAGAIRAMGYGSLPILAMTANAMEADRSRALQAGMDGYLAKPIDVDELVNALRRMTGRLAGDPAGPGTAPPAPAMPPALLPGIDLKTTLPRFGGSFAGFAAVFRRFEASQGGVIAEVRTLLAAGDRVRAGQAIHRLRGVAANLGATELAGQAQDLEHALRFDAEAALALRLAKLEAALATVLEAARSLPDELPAGPPEPGLAGAAIEQPPLRDALAHLRDLLQNNNMKAMAQFEALRPALARLSPEAVQPLADAVATLRFDAAAALVEALPAALLDKEEDA</sequence>
<dbReference type="InterPro" id="IPR036890">
    <property type="entry name" value="HATPase_C_sf"/>
</dbReference>
<dbReference type="SMART" id="SM00387">
    <property type="entry name" value="HATPase_c"/>
    <property type="match status" value="1"/>
</dbReference>
<dbReference type="SMART" id="SM00388">
    <property type="entry name" value="HisKA"/>
    <property type="match status" value="1"/>
</dbReference>
<dbReference type="PANTHER" id="PTHR45339">
    <property type="entry name" value="HYBRID SIGNAL TRANSDUCTION HISTIDINE KINASE J"/>
    <property type="match status" value="1"/>
</dbReference>
<dbReference type="SMART" id="SM00091">
    <property type="entry name" value="PAS"/>
    <property type="match status" value="3"/>
</dbReference>
<accession>A0ABW0RWI1</accession>
<dbReference type="EMBL" id="JBHSMZ010000001">
    <property type="protein sequence ID" value="MFC5547372.1"/>
    <property type="molecule type" value="Genomic_DNA"/>
</dbReference>
<dbReference type="InterPro" id="IPR036641">
    <property type="entry name" value="HPT_dom_sf"/>
</dbReference>
<evidence type="ECO:0000256" key="5">
    <source>
        <dbReference type="PROSITE-ProRule" id="PRU00110"/>
    </source>
</evidence>
<dbReference type="SUPFAM" id="SSF47384">
    <property type="entry name" value="Homodimeric domain of signal transducing histidine kinase"/>
    <property type="match status" value="1"/>
</dbReference>
<protein>
    <recommendedName>
        <fullName evidence="2">histidine kinase</fullName>
        <ecNumber evidence="2">2.7.13.3</ecNumber>
    </recommendedName>
</protein>
<dbReference type="Pfam" id="PF13426">
    <property type="entry name" value="PAS_9"/>
    <property type="match status" value="1"/>
</dbReference>
<keyword evidence="7" id="KW-0812">Transmembrane</keyword>
<dbReference type="InterPro" id="IPR035965">
    <property type="entry name" value="PAS-like_dom_sf"/>
</dbReference>
<dbReference type="PROSITE" id="PS50112">
    <property type="entry name" value="PAS"/>
    <property type="match status" value="1"/>
</dbReference>
<dbReference type="SUPFAM" id="SSF52172">
    <property type="entry name" value="CheY-like"/>
    <property type="match status" value="2"/>
</dbReference>
<dbReference type="SMART" id="SM00448">
    <property type="entry name" value="REC"/>
    <property type="match status" value="2"/>
</dbReference>
<evidence type="ECO:0000313" key="13">
    <source>
        <dbReference type="EMBL" id="MFC5547372.1"/>
    </source>
</evidence>
<feature type="modified residue" description="4-aspartylphosphate" evidence="6">
    <location>
        <position position="1223"/>
    </location>
</feature>
<dbReference type="Pfam" id="PF00512">
    <property type="entry name" value="HisKA"/>
    <property type="match status" value="1"/>
</dbReference>
<dbReference type="InterPro" id="IPR011006">
    <property type="entry name" value="CheY-like_superfamily"/>
</dbReference>
<evidence type="ECO:0000259" key="10">
    <source>
        <dbReference type="PROSITE" id="PS50112"/>
    </source>
</evidence>
<evidence type="ECO:0000313" key="14">
    <source>
        <dbReference type="Proteomes" id="UP001596086"/>
    </source>
</evidence>
<feature type="domain" description="HPt" evidence="12">
    <location>
        <begin position="1328"/>
        <end position="1428"/>
    </location>
</feature>